<evidence type="ECO:0000313" key="7">
    <source>
        <dbReference type="EMBL" id="SFV34209.1"/>
    </source>
</evidence>
<dbReference type="SUPFAM" id="SSF46626">
    <property type="entry name" value="Cytochrome c"/>
    <property type="match status" value="1"/>
</dbReference>
<dbReference type="STRING" id="51670.SAMN04488557_2253"/>
<name>A0A1I7NHS5_9HYPH</name>
<dbReference type="AlphaFoldDB" id="A0A1I7NHS5"/>
<dbReference type="GO" id="GO:0020037">
    <property type="term" value="F:heme binding"/>
    <property type="evidence" value="ECO:0007669"/>
    <property type="project" value="InterPro"/>
</dbReference>
<dbReference type="InterPro" id="IPR009056">
    <property type="entry name" value="Cyt_c-like_dom"/>
</dbReference>
<evidence type="ECO:0000256" key="3">
    <source>
        <dbReference type="ARBA" id="ARBA00023004"/>
    </source>
</evidence>
<evidence type="ECO:0000313" key="8">
    <source>
        <dbReference type="Proteomes" id="UP000199423"/>
    </source>
</evidence>
<dbReference type="GO" id="GO:0046872">
    <property type="term" value="F:metal ion binding"/>
    <property type="evidence" value="ECO:0007669"/>
    <property type="project" value="UniProtKB-KW"/>
</dbReference>
<feature type="chain" id="PRO_5011648319" description="Cytochrome c domain-containing protein" evidence="5">
    <location>
        <begin position="25"/>
        <end position="133"/>
    </location>
</feature>
<organism evidence="7 8">
    <name type="scientific">Hyphomicrobium facile</name>
    <dbReference type="NCBI Taxonomy" id="51670"/>
    <lineage>
        <taxon>Bacteria</taxon>
        <taxon>Pseudomonadati</taxon>
        <taxon>Pseudomonadota</taxon>
        <taxon>Alphaproteobacteria</taxon>
        <taxon>Hyphomicrobiales</taxon>
        <taxon>Hyphomicrobiaceae</taxon>
        <taxon>Hyphomicrobium</taxon>
    </lineage>
</organism>
<proteinExistence type="predicted"/>
<dbReference type="GO" id="GO:0009055">
    <property type="term" value="F:electron transfer activity"/>
    <property type="evidence" value="ECO:0007669"/>
    <property type="project" value="InterPro"/>
</dbReference>
<keyword evidence="2 4" id="KW-0479">Metal-binding</keyword>
<evidence type="ECO:0000256" key="1">
    <source>
        <dbReference type="ARBA" id="ARBA00022617"/>
    </source>
</evidence>
<feature type="domain" description="Cytochrome c" evidence="6">
    <location>
        <begin position="30"/>
        <end position="131"/>
    </location>
</feature>
<dbReference type="InterPro" id="IPR036909">
    <property type="entry name" value="Cyt_c-like_dom_sf"/>
</dbReference>
<protein>
    <recommendedName>
        <fullName evidence="6">Cytochrome c domain-containing protein</fullName>
    </recommendedName>
</protein>
<evidence type="ECO:0000256" key="5">
    <source>
        <dbReference type="SAM" id="SignalP"/>
    </source>
</evidence>
<dbReference type="PROSITE" id="PS51007">
    <property type="entry name" value="CYTC"/>
    <property type="match status" value="1"/>
</dbReference>
<keyword evidence="1 4" id="KW-0349">Heme</keyword>
<gene>
    <name evidence="7" type="ORF">SAMN04488557_2253</name>
</gene>
<dbReference type="Gene3D" id="1.10.760.10">
    <property type="entry name" value="Cytochrome c-like domain"/>
    <property type="match status" value="1"/>
</dbReference>
<evidence type="ECO:0000256" key="4">
    <source>
        <dbReference type="PROSITE-ProRule" id="PRU00433"/>
    </source>
</evidence>
<keyword evidence="8" id="KW-1185">Reference proteome</keyword>
<feature type="signal peptide" evidence="5">
    <location>
        <begin position="1"/>
        <end position="24"/>
    </location>
</feature>
<evidence type="ECO:0000256" key="2">
    <source>
        <dbReference type="ARBA" id="ARBA00022723"/>
    </source>
</evidence>
<dbReference type="EMBL" id="FPCH01000002">
    <property type="protein sequence ID" value="SFV34209.1"/>
    <property type="molecule type" value="Genomic_DNA"/>
</dbReference>
<evidence type="ECO:0000259" key="6">
    <source>
        <dbReference type="PROSITE" id="PS51007"/>
    </source>
</evidence>
<dbReference type="Proteomes" id="UP000199423">
    <property type="component" value="Unassembled WGS sequence"/>
</dbReference>
<keyword evidence="5" id="KW-0732">Signal</keyword>
<keyword evidence="3 4" id="KW-0408">Iron</keyword>
<sequence length="133" mass="14782">MTTVRVLSLIFVSLVLLPAADVGAEDADAYRVELGKMTYRTYCALCHGMAPDTGLFADALKKPAPDLTQIAKRNGGMFPEERVKAIIRDGGVSGHGTMRLLSWERYFRQDTPPEHADEVIDNVTYYLQKHQAP</sequence>
<reference evidence="8" key="1">
    <citation type="submission" date="2016-10" db="EMBL/GenBank/DDBJ databases">
        <authorList>
            <person name="Varghese N."/>
            <person name="Submissions S."/>
        </authorList>
    </citation>
    <scope>NUCLEOTIDE SEQUENCE [LARGE SCALE GENOMIC DNA]</scope>
    <source>
        <strain evidence="8">DSM 1565</strain>
    </source>
</reference>
<accession>A0A1I7NHS5</accession>